<proteinExistence type="predicted"/>
<reference evidence="2" key="1">
    <citation type="journal article" date="2015" name="Nature">
        <title>Complex archaea that bridge the gap between prokaryotes and eukaryotes.</title>
        <authorList>
            <person name="Spang A."/>
            <person name="Saw J.H."/>
            <person name="Jorgensen S.L."/>
            <person name="Zaremba-Niedzwiedzka K."/>
            <person name="Martijn J."/>
            <person name="Lind A.E."/>
            <person name="van Eijk R."/>
            <person name="Schleper C."/>
            <person name="Guy L."/>
            <person name="Ettema T.J."/>
        </authorList>
    </citation>
    <scope>NUCLEOTIDE SEQUENCE</scope>
</reference>
<comment type="caution">
    <text evidence="2">The sequence shown here is derived from an EMBL/GenBank/DDBJ whole genome shotgun (WGS) entry which is preliminary data.</text>
</comment>
<evidence type="ECO:0000256" key="1">
    <source>
        <dbReference type="SAM" id="Coils"/>
    </source>
</evidence>
<dbReference type="EMBL" id="LAZR01002054">
    <property type="protein sequence ID" value="KKN35206.1"/>
    <property type="molecule type" value="Genomic_DNA"/>
</dbReference>
<keyword evidence="1" id="KW-0175">Coiled coil</keyword>
<organism evidence="2">
    <name type="scientific">marine sediment metagenome</name>
    <dbReference type="NCBI Taxonomy" id="412755"/>
    <lineage>
        <taxon>unclassified sequences</taxon>
        <taxon>metagenomes</taxon>
        <taxon>ecological metagenomes</taxon>
    </lineage>
</organism>
<sequence>MSEEYLPFTEDERARRVEDQRMGQVGVDDPGRRDATLRTVEAEWEDERQRRIILGGQLHSSGEEIARLDARLEKVEAERDAALSERDELRRHLKALGNVADAVAAMPQLEDEVTDG</sequence>
<name>A0A0F9SDY1_9ZZZZ</name>
<protein>
    <submittedName>
        <fullName evidence="2">Uncharacterized protein</fullName>
    </submittedName>
</protein>
<dbReference type="AlphaFoldDB" id="A0A0F9SDY1"/>
<feature type="coiled-coil region" evidence="1">
    <location>
        <begin position="58"/>
        <end position="92"/>
    </location>
</feature>
<evidence type="ECO:0000313" key="2">
    <source>
        <dbReference type="EMBL" id="KKN35206.1"/>
    </source>
</evidence>
<accession>A0A0F9SDY1</accession>
<gene>
    <name evidence="2" type="ORF">LCGC14_0785780</name>
</gene>